<evidence type="ECO:0008006" key="3">
    <source>
        <dbReference type="Google" id="ProtNLM"/>
    </source>
</evidence>
<organism evidence="1 2">
    <name type="scientific">Flavobacterium aureirubrum</name>
    <dbReference type="NCBI Taxonomy" id="3133147"/>
    <lineage>
        <taxon>Bacteria</taxon>
        <taxon>Pseudomonadati</taxon>
        <taxon>Bacteroidota</taxon>
        <taxon>Flavobacteriia</taxon>
        <taxon>Flavobacteriales</taxon>
        <taxon>Flavobacteriaceae</taxon>
        <taxon>Flavobacterium</taxon>
    </lineage>
</organism>
<dbReference type="Proteomes" id="UP001460072">
    <property type="component" value="Unassembled WGS sequence"/>
</dbReference>
<protein>
    <recommendedName>
        <fullName evidence="3">Lipoprotein</fullName>
    </recommendedName>
</protein>
<evidence type="ECO:0000313" key="1">
    <source>
        <dbReference type="EMBL" id="MEM0543809.1"/>
    </source>
</evidence>
<reference evidence="1 2" key="1">
    <citation type="submission" date="2024-03" db="EMBL/GenBank/DDBJ databases">
        <title>Two novel species of the genus Flavobacterium exhibiting potentially degradation of complex polysaccharides.</title>
        <authorList>
            <person name="Lian X."/>
        </authorList>
    </citation>
    <scope>NUCLEOTIDE SEQUENCE [LARGE SCALE GENOMIC DNA]</scope>
    <source>
        <strain evidence="2">j3</strain>
    </source>
</reference>
<accession>A0ABU9N7Y4</accession>
<dbReference type="EMBL" id="JBCGDO010000027">
    <property type="protein sequence ID" value="MEM0543809.1"/>
    <property type="molecule type" value="Genomic_DNA"/>
</dbReference>
<dbReference type="PROSITE" id="PS51257">
    <property type="entry name" value="PROKAR_LIPOPROTEIN"/>
    <property type="match status" value="1"/>
</dbReference>
<keyword evidence="2" id="KW-1185">Reference proteome</keyword>
<name>A0ABU9N7Y4_9FLAO</name>
<sequence length="150" mass="17444">MKRILGILLVSLVLGCNEVNNSLGNGYKLFIDEGGYTVSICDSMNIQKIEAYILDCKFDSNFIIAIQSPPDSLPPMKKIVYTDSDRKEIISNDKVFRQYWIINKREKEIYSYDSLTQKAKYSNIYGPYNKLEYLKQRQILKVPEKLKLEN</sequence>
<gene>
    <name evidence="1" type="ORF">WFZ85_14405</name>
</gene>
<comment type="caution">
    <text evidence="1">The sequence shown here is derived from an EMBL/GenBank/DDBJ whole genome shotgun (WGS) entry which is preliminary data.</text>
</comment>
<proteinExistence type="predicted"/>
<evidence type="ECO:0000313" key="2">
    <source>
        <dbReference type="Proteomes" id="UP001460072"/>
    </source>
</evidence>
<dbReference type="RefSeq" id="WP_342696985.1">
    <property type="nucleotide sequence ID" value="NZ_JBCGDO010000027.1"/>
</dbReference>